<reference evidence="1" key="1">
    <citation type="submission" date="2020-06" db="EMBL/GenBank/DDBJ databases">
        <authorList>
            <person name="Onetto C."/>
        </authorList>
    </citation>
    <scope>NUCLEOTIDE SEQUENCE</scope>
</reference>
<evidence type="ECO:0000313" key="2">
    <source>
        <dbReference type="Proteomes" id="UP000716446"/>
    </source>
</evidence>
<name>A0A9N8P7M4_9PEZI</name>
<evidence type="ECO:0000313" key="1">
    <source>
        <dbReference type="EMBL" id="CAD0085610.1"/>
    </source>
</evidence>
<sequence length="113" mass="12744">MFEVYFDHGRSLGNLTVTDSGEKTVQETWLCIDEDNQGFAHLMINDWPGLVRDGLKYNLTVFEAMFMTTDLRVIELGNTKLFLGGLLSLLDRNKETLDVLKLINVDTDADGNS</sequence>
<accession>A0A9N8P7M4</accession>
<dbReference type="EMBL" id="CAIJEN010000004">
    <property type="protein sequence ID" value="CAD0085610.1"/>
    <property type="molecule type" value="Genomic_DNA"/>
</dbReference>
<dbReference type="AlphaFoldDB" id="A0A9N8P7M4"/>
<dbReference type="Proteomes" id="UP000716446">
    <property type="component" value="Unassembled WGS sequence"/>
</dbReference>
<organism evidence="1 2">
    <name type="scientific">Aureobasidium vineae</name>
    <dbReference type="NCBI Taxonomy" id="2773715"/>
    <lineage>
        <taxon>Eukaryota</taxon>
        <taxon>Fungi</taxon>
        <taxon>Dikarya</taxon>
        <taxon>Ascomycota</taxon>
        <taxon>Pezizomycotina</taxon>
        <taxon>Dothideomycetes</taxon>
        <taxon>Dothideomycetidae</taxon>
        <taxon>Dothideales</taxon>
        <taxon>Saccotheciaceae</taxon>
        <taxon>Aureobasidium</taxon>
    </lineage>
</organism>
<gene>
    <name evidence="1" type="ORF">AWRI4619_LOCUS3888</name>
</gene>
<protein>
    <submittedName>
        <fullName evidence="1">Uncharacterized protein</fullName>
    </submittedName>
</protein>
<proteinExistence type="predicted"/>
<keyword evidence="2" id="KW-1185">Reference proteome</keyword>
<comment type="caution">
    <text evidence="1">The sequence shown here is derived from an EMBL/GenBank/DDBJ whole genome shotgun (WGS) entry which is preliminary data.</text>
</comment>